<organism evidence="3">
    <name type="scientific">Noctiluca scintillans</name>
    <name type="common">Sea sparkle</name>
    <name type="synonym">Red tide dinoflagellate</name>
    <dbReference type="NCBI Taxonomy" id="2966"/>
    <lineage>
        <taxon>Eukaryota</taxon>
        <taxon>Sar</taxon>
        <taxon>Alveolata</taxon>
        <taxon>Dinophyceae</taxon>
        <taxon>Noctilucales</taxon>
        <taxon>Noctilucaceae</taxon>
        <taxon>Noctiluca</taxon>
    </lineage>
</organism>
<gene>
    <name evidence="3" type="ORF">NSCI0253_LOCUS14552</name>
</gene>
<dbReference type="EMBL" id="HBFQ01020878">
    <property type="protein sequence ID" value="CAD8840204.1"/>
    <property type="molecule type" value="Transcribed_RNA"/>
</dbReference>
<dbReference type="AlphaFoldDB" id="A0A7S1A2B4"/>
<proteinExistence type="predicted"/>
<dbReference type="InterPro" id="IPR007320">
    <property type="entry name" value="PDCD2_C"/>
</dbReference>
<protein>
    <recommendedName>
        <fullName evidence="2">Programmed cell death protein 2 C-terminal domain-containing protein</fullName>
    </recommendedName>
</protein>
<evidence type="ECO:0000313" key="3">
    <source>
        <dbReference type="EMBL" id="CAD8840204.1"/>
    </source>
</evidence>
<feature type="compositionally biased region" description="Acidic residues" evidence="1">
    <location>
        <begin position="172"/>
        <end position="187"/>
    </location>
</feature>
<reference evidence="3" key="1">
    <citation type="submission" date="2021-01" db="EMBL/GenBank/DDBJ databases">
        <authorList>
            <person name="Corre E."/>
            <person name="Pelletier E."/>
            <person name="Niang G."/>
            <person name="Scheremetjew M."/>
            <person name="Finn R."/>
            <person name="Kale V."/>
            <person name="Holt S."/>
            <person name="Cochrane G."/>
            <person name="Meng A."/>
            <person name="Brown T."/>
            <person name="Cohen L."/>
        </authorList>
    </citation>
    <scope>NUCLEOTIDE SEQUENCE</scope>
</reference>
<dbReference type="PANTHER" id="PTHR46421">
    <property type="entry name" value="PROGRAMMED CELL DEATH PROTEIN 2-LIKE"/>
    <property type="match status" value="1"/>
</dbReference>
<dbReference type="Pfam" id="PF04194">
    <property type="entry name" value="PDCD2_C"/>
    <property type="match status" value="1"/>
</dbReference>
<dbReference type="GO" id="GO:0005737">
    <property type="term" value="C:cytoplasm"/>
    <property type="evidence" value="ECO:0007669"/>
    <property type="project" value="InterPro"/>
</dbReference>
<feature type="region of interest" description="Disordered" evidence="1">
    <location>
        <begin position="170"/>
        <end position="189"/>
    </location>
</feature>
<evidence type="ECO:0000256" key="1">
    <source>
        <dbReference type="SAM" id="MobiDB-lite"/>
    </source>
</evidence>
<evidence type="ECO:0000259" key="2">
    <source>
        <dbReference type="Pfam" id="PF04194"/>
    </source>
</evidence>
<feature type="domain" description="Programmed cell death protein 2 C-terminal" evidence="2">
    <location>
        <begin position="192"/>
        <end position="297"/>
    </location>
</feature>
<name>A0A7S1A2B4_NOCSC</name>
<dbReference type="PANTHER" id="PTHR46421:SF1">
    <property type="entry name" value="PROGRAMMED CELL DEATH PROTEIN 2-LIKE"/>
    <property type="match status" value="1"/>
</dbReference>
<dbReference type="InterPro" id="IPR052815">
    <property type="entry name" value="PDCD2-like_regulator"/>
</dbReference>
<accession>A0A7S1A2B4</accession>
<sequence length="300" mass="33451">MDAGVVLGDVWQPASEEDQLNLECSRLGGEPTWFRPLSQMSPLRRRGTLNCGYCTQRTTFIGQFSAGSATAPRRLLHVFGCQNPGCGFGRQAWLVLRSTAGSSADALRGARSPVAADSWPCFTLWMYTEPEERHKSDAHELELLERYRASEFAVDEPWLAELSARDWRDEDVAADSESGSDDGEADETQQSAVFQRFTRRLDRSPSQVVRLSRVCKPLWLAKPPPQVTEGAWPPDCELCGAPRRPELQLLPTLLHLTCKLCPERACDGDVGWSTVVVYTCSRDCISEEPCREFVVVQPSV</sequence>